<evidence type="ECO:0000313" key="2">
    <source>
        <dbReference type="EMBL" id="MPD00912.1"/>
    </source>
</evidence>
<dbReference type="EMBL" id="VSRR010124932">
    <property type="protein sequence ID" value="MPD00912.1"/>
    <property type="molecule type" value="Genomic_DNA"/>
</dbReference>
<proteinExistence type="predicted"/>
<dbReference type="AlphaFoldDB" id="A0A5B7JSJ2"/>
<name>A0A5B7JSJ2_PORTR</name>
<evidence type="ECO:0000256" key="1">
    <source>
        <dbReference type="SAM" id="MobiDB-lite"/>
    </source>
</evidence>
<sequence length="106" mass="11995">MFNVTWRSIPLIAPHCSTSPHDTTPHHTTPHHTTTLQHHHIISHGTPLLVCSGECRHVIAHTPYTSPHQQQCNQRHNAHTTIATATHHHHHHHHHHQPGSTLQLTA</sequence>
<reference evidence="2 3" key="1">
    <citation type="submission" date="2019-05" db="EMBL/GenBank/DDBJ databases">
        <title>Another draft genome of Portunus trituberculatus and its Hox gene families provides insights of decapod evolution.</title>
        <authorList>
            <person name="Jeong J.-H."/>
            <person name="Song I."/>
            <person name="Kim S."/>
            <person name="Choi T."/>
            <person name="Kim D."/>
            <person name="Ryu S."/>
            <person name="Kim W."/>
        </authorList>
    </citation>
    <scope>NUCLEOTIDE SEQUENCE [LARGE SCALE GENOMIC DNA]</scope>
    <source>
        <tissue evidence="2">Muscle</tissue>
    </source>
</reference>
<gene>
    <name evidence="2" type="ORF">E2C01_096417</name>
</gene>
<keyword evidence="3" id="KW-1185">Reference proteome</keyword>
<feature type="region of interest" description="Disordered" evidence="1">
    <location>
        <begin position="84"/>
        <end position="106"/>
    </location>
</feature>
<evidence type="ECO:0000313" key="3">
    <source>
        <dbReference type="Proteomes" id="UP000324222"/>
    </source>
</evidence>
<organism evidence="2 3">
    <name type="scientific">Portunus trituberculatus</name>
    <name type="common">Swimming crab</name>
    <name type="synonym">Neptunus trituberculatus</name>
    <dbReference type="NCBI Taxonomy" id="210409"/>
    <lineage>
        <taxon>Eukaryota</taxon>
        <taxon>Metazoa</taxon>
        <taxon>Ecdysozoa</taxon>
        <taxon>Arthropoda</taxon>
        <taxon>Crustacea</taxon>
        <taxon>Multicrustacea</taxon>
        <taxon>Malacostraca</taxon>
        <taxon>Eumalacostraca</taxon>
        <taxon>Eucarida</taxon>
        <taxon>Decapoda</taxon>
        <taxon>Pleocyemata</taxon>
        <taxon>Brachyura</taxon>
        <taxon>Eubrachyura</taxon>
        <taxon>Portunoidea</taxon>
        <taxon>Portunidae</taxon>
        <taxon>Portuninae</taxon>
        <taxon>Portunus</taxon>
    </lineage>
</organism>
<dbReference type="Proteomes" id="UP000324222">
    <property type="component" value="Unassembled WGS sequence"/>
</dbReference>
<feature type="compositionally biased region" description="Basic residues" evidence="1">
    <location>
        <begin position="86"/>
        <end position="97"/>
    </location>
</feature>
<comment type="caution">
    <text evidence="2">The sequence shown here is derived from an EMBL/GenBank/DDBJ whole genome shotgun (WGS) entry which is preliminary data.</text>
</comment>
<protein>
    <submittedName>
        <fullName evidence="2">Uncharacterized protein</fullName>
    </submittedName>
</protein>
<accession>A0A5B7JSJ2</accession>